<comment type="caution">
    <text evidence="3">The sequence shown here is derived from an EMBL/GenBank/DDBJ whole genome shotgun (WGS) entry which is preliminary data.</text>
</comment>
<gene>
    <name evidence="3" type="ORF">V3H18_01925</name>
</gene>
<accession>A0ABU7XDK2</accession>
<dbReference type="Pfam" id="PF20243">
    <property type="entry name" value="MbnP"/>
    <property type="match status" value="1"/>
</dbReference>
<feature type="compositionally biased region" description="Low complexity" evidence="1">
    <location>
        <begin position="205"/>
        <end position="219"/>
    </location>
</feature>
<sequence>MGGKSFLFGSFLFGLSILVGFATASRAEQPSIKRAVVISFGLSAGGQGVGCGPDIKGLGKNHVDAKLHDARFYISGLALVERSGREIPVELEQNDWQYADTALLNFADKSGACKGMTTLNDSIKGTVPPGHYEGLVFTVGVPSLVKGEDGKDVVLNHSNFATAPAPLDIQAMAWNWLAGRKFIKIEVDPEGGVTRPPLPQRPKQTASAAPAPGATSDAANGSDPAKADPTKSDPPEAVKVNADGTVTVATWMLHLGSTGCKGDPLTGEIISCSAANRVPVRFAAFNPDKQRVVLDLEALFAGVDLNRDTGGATGCMSGPFDGECPPIFEKLGLNLKETAPDANDAGRPSKTGVKIFRVESKPRAALK</sequence>
<dbReference type="InterPro" id="IPR046863">
    <property type="entry name" value="MbnP-like_dom"/>
</dbReference>
<dbReference type="InterPro" id="IPR023977">
    <property type="entry name" value="MbnP-like"/>
</dbReference>
<evidence type="ECO:0000313" key="4">
    <source>
        <dbReference type="Proteomes" id="UP001350748"/>
    </source>
</evidence>
<proteinExistence type="predicted"/>
<dbReference type="Proteomes" id="UP001350748">
    <property type="component" value="Unassembled WGS sequence"/>
</dbReference>
<evidence type="ECO:0000313" key="3">
    <source>
        <dbReference type="EMBL" id="MEF3365285.1"/>
    </source>
</evidence>
<protein>
    <submittedName>
        <fullName evidence="3">MbnP family copper-binding protein</fullName>
    </submittedName>
</protein>
<feature type="compositionally biased region" description="Basic and acidic residues" evidence="1">
    <location>
        <begin position="225"/>
        <end position="236"/>
    </location>
</feature>
<reference evidence="3 4" key="1">
    <citation type="submission" date="2024-02" db="EMBL/GenBank/DDBJ databases">
        <authorList>
            <person name="Grouzdev D."/>
        </authorList>
    </citation>
    <scope>NUCLEOTIDE SEQUENCE [LARGE SCALE GENOMIC DNA]</scope>
    <source>
        <strain evidence="3 4">9N</strain>
    </source>
</reference>
<dbReference type="RefSeq" id="WP_332080190.1">
    <property type="nucleotide sequence ID" value="NZ_JAZHYN010000003.1"/>
</dbReference>
<dbReference type="NCBIfam" id="TIGR04052">
    <property type="entry name" value="MbnP_like_WxW"/>
    <property type="match status" value="1"/>
</dbReference>
<keyword evidence="4" id="KW-1185">Reference proteome</keyword>
<organism evidence="3 4">
    <name type="scientific">Methylocystis borbori</name>
    <dbReference type="NCBI Taxonomy" id="3118750"/>
    <lineage>
        <taxon>Bacteria</taxon>
        <taxon>Pseudomonadati</taxon>
        <taxon>Pseudomonadota</taxon>
        <taxon>Alphaproteobacteria</taxon>
        <taxon>Hyphomicrobiales</taxon>
        <taxon>Methylocystaceae</taxon>
        <taxon>Methylocystis</taxon>
    </lineage>
</organism>
<feature type="domain" description="Copper-binding protein MbnP-like" evidence="2">
    <location>
        <begin position="35"/>
        <end position="188"/>
    </location>
</feature>
<evidence type="ECO:0000259" key="2">
    <source>
        <dbReference type="Pfam" id="PF20243"/>
    </source>
</evidence>
<dbReference type="EMBL" id="JAZHYN010000003">
    <property type="protein sequence ID" value="MEF3365285.1"/>
    <property type="molecule type" value="Genomic_DNA"/>
</dbReference>
<feature type="region of interest" description="Disordered" evidence="1">
    <location>
        <begin position="191"/>
        <end position="238"/>
    </location>
</feature>
<evidence type="ECO:0000256" key="1">
    <source>
        <dbReference type="SAM" id="MobiDB-lite"/>
    </source>
</evidence>
<name>A0ABU7XDK2_9HYPH</name>